<dbReference type="Gene3D" id="3.40.30.10">
    <property type="entry name" value="Glutaredoxin"/>
    <property type="match status" value="1"/>
</dbReference>
<evidence type="ECO:0000256" key="9">
    <source>
        <dbReference type="ARBA" id="ARBA00049091"/>
    </source>
</evidence>
<feature type="domain" description="Thioredoxin" evidence="10">
    <location>
        <begin position="43"/>
        <end position="214"/>
    </location>
</feature>
<keyword evidence="4" id="KW-0560">Oxidoreductase</keyword>
<dbReference type="GO" id="GO:0045454">
    <property type="term" value="P:cell redox homeostasis"/>
    <property type="evidence" value="ECO:0007669"/>
    <property type="project" value="TreeGrafter"/>
</dbReference>
<comment type="similarity">
    <text evidence="8">Belongs to the peroxiredoxin family. BCP/PrxQ subfamily.</text>
</comment>
<evidence type="ECO:0000313" key="12">
    <source>
        <dbReference type="Proteomes" id="UP000054321"/>
    </source>
</evidence>
<dbReference type="AlphaFoldDB" id="A0A0C3HZ27"/>
<evidence type="ECO:0000256" key="1">
    <source>
        <dbReference type="ARBA" id="ARBA00013017"/>
    </source>
</evidence>
<dbReference type="STRING" id="913774.A0A0C3HZ27"/>
<reference evidence="12" key="2">
    <citation type="submission" date="2015-01" db="EMBL/GenBank/DDBJ databases">
        <title>Evolutionary Origins and Diversification of the Mycorrhizal Mutualists.</title>
        <authorList>
            <consortium name="DOE Joint Genome Institute"/>
            <consortium name="Mycorrhizal Genomics Consortium"/>
            <person name="Kohler A."/>
            <person name="Kuo A."/>
            <person name="Nagy L.G."/>
            <person name="Floudas D."/>
            <person name="Copeland A."/>
            <person name="Barry K.W."/>
            <person name="Cichocki N."/>
            <person name="Veneault-Fourrey C."/>
            <person name="LaButti K."/>
            <person name="Lindquist E.A."/>
            <person name="Lipzen A."/>
            <person name="Lundell T."/>
            <person name="Morin E."/>
            <person name="Murat C."/>
            <person name="Riley R."/>
            <person name="Ohm R."/>
            <person name="Sun H."/>
            <person name="Tunlid A."/>
            <person name="Henrissat B."/>
            <person name="Grigoriev I.V."/>
            <person name="Hibbett D.S."/>
            <person name="Martin F."/>
        </authorList>
    </citation>
    <scope>NUCLEOTIDE SEQUENCE [LARGE SCALE GENOMIC DNA]</scope>
    <source>
        <strain evidence="12">Zn</strain>
    </source>
</reference>
<dbReference type="HOGENOM" id="CLU_042529_5_0_1"/>
<dbReference type="GO" id="GO:0005737">
    <property type="term" value="C:cytoplasm"/>
    <property type="evidence" value="ECO:0007669"/>
    <property type="project" value="TreeGrafter"/>
</dbReference>
<keyword evidence="6" id="KW-0676">Redox-active center</keyword>
<dbReference type="PANTHER" id="PTHR42801">
    <property type="entry name" value="THIOREDOXIN-DEPENDENT PEROXIDE REDUCTASE"/>
    <property type="match status" value="1"/>
</dbReference>
<dbReference type="SUPFAM" id="SSF52833">
    <property type="entry name" value="Thioredoxin-like"/>
    <property type="match status" value="1"/>
</dbReference>
<proteinExistence type="inferred from homology"/>
<dbReference type="InParanoid" id="A0A0C3HZ27"/>
<evidence type="ECO:0000256" key="3">
    <source>
        <dbReference type="ARBA" id="ARBA00022862"/>
    </source>
</evidence>
<gene>
    <name evidence="11" type="ORF">OIDMADRAFT_22366</name>
</gene>
<dbReference type="InterPro" id="IPR050924">
    <property type="entry name" value="Peroxiredoxin_BCP/PrxQ"/>
</dbReference>
<evidence type="ECO:0000256" key="6">
    <source>
        <dbReference type="ARBA" id="ARBA00023284"/>
    </source>
</evidence>
<dbReference type="GO" id="GO:0008379">
    <property type="term" value="F:thioredoxin peroxidase activity"/>
    <property type="evidence" value="ECO:0007669"/>
    <property type="project" value="TreeGrafter"/>
</dbReference>
<keyword evidence="5" id="KW-1015">Disulfide bond</keyword>
<dbReference type="Proteomes" id="UP000054321">
    <property type="component" value="Unassembled WGS sequence"/>
</dbReference>
<dbReference type="InterPro" id="IPR036249">
    <property type="entry name" value="Thioredoxin-like_sf"/>
</dbReference>
<name>A0A0C3HZ27_OIDMZ</name>
<protein>
    <recommendedName>
        <fullName evidence="1">thioredoxin-dependent peroxiredoxin</fullName>
        <ecNumber evidence="1">1.11.1.24</ecNumber>
    </recommendedName>
    <alternativeName>
        <fullName evidence="7">Thioredoxin peroxidase</fullName>
    </alternativeName>
</protein>
<dbReference type="OrthoDB" id="338622at2759"/>
<accession>A0A0C3HZ27</accession>
<dbReference type="PROSITE" id="PS51352">
    <property type="entry name" value="THIOREDOXIN_2"/>
    <property type="match status" value="1"/>
</dbReference>
<dbReference type="PANTHER" id="PTHR42801:SF7">
    <property type="entry name" value="SLL1159 PROTEIN"/>
    <property type="match status" value="1"/>
</dbReference>
<evidence type="ECO:0000313" key="11">
    <source>
        <dbReference type="EMBL" id="KIN07487.1"/>
    </source>
</evidence>
<comment type="catalytic activity">
    <reaction evidence="9">
        <text>a hydroperoxide + [thioredoxin]-dithiol = an alcohol + [thioredoxin]-disulfide + H2O</text>
        <dbReference type="Rhea" id="RHEA:62620"/>
        <dbReference type="Rhea" id="RHEA-COMP:10698"/>
        <dbReference type="Rhea" id="RHEA-COMP:10700"/>
        <dbReference type="ChEBI" id="CHEBI:15377"/>
        <dbReference type="ChEBI" id="CHEBI:29950"/>
        <dbReference type="ChEBI" id="CHEBI:30879"/>
        <dbReference type="ChEBI" id="CHEBI:35924"/>
        <dbReference type="ChEBI" id="CHEBI:50058"/>
        <dbReference type="EC" id="1.11.1.24"/>
    </reaction>
</comment>
<dbReference type="Pfam" id="PF00578">
    <property type="entry name" value="AhpC-TSA"/>
    <property type="match status" value="1"/>
</dbReference>
<evidence type="ECO:0000259" key="10">
    <source>
        <dbReference type="PROSITE" id="PS51352"/>
    </source>
</evidence>
<sequence>MSLNAELTAMRENFYAKAPKPIVDTIKGSVIDLKDVFEPKSTIQVGDTLPSFNLTDALGQPVSSTDLLSKGPLLITFYRGEWCPFCNLALRALQQHLDEFHAKNVTLVAISPELPDTALTTVEKNDLKFQVLSDVGHKFARQLGIVWKMPQSLRPVFQKVGHDLIKRNGDDSFEVPIPTTLLVDGNGLVKNTYIEPDYTARVEPETVLEWINTM</sequence>
<evidence type="ECO:0000256" key="4">
    <source>
        <dbReference type="ARBA" id="ARBA00023002"/>
    </source>
</evidence>
<dbReference type="EMBL" id="KN832870">
    <property type="protein sequence ID" value="KIN07487.1"/>
    <property type="molecule type" value="Genomic_DNA"/>
</dbReference>
<dbReference type="GO" id="GO:0034599">
    <property type="term" value="P:cellular response to oxidative stress"/>
    <property type="evidence" value="ECO:0007669"/>
    <property type="project" value="TreeGrafter"/>
</dbReference>
<dbReference type="InterPro" id="IPR013766">
    <property type="entry name" value="Thioredoxin_domain"/>
</dbReference>
<keyword evidence="12" id="KW-1185">Reference proteome</keyword>
<dbReference type="EC" id="1.11.1.24" evidence="1"/>
<reference evidence="11 12" key="1">
    <citation type="submission" date="2014-04" db="EMBL/GenBank/DDBJ databases">
        <authorList>
            <consortium name="DOE Joint Genome Institute"/>
            <person name="Kuo A."/>
            <person name="Martino E."/>
            <person name="Perotto S."/>
            <person name="Kohler A."/>
            <person name="Nagy L.G."/>
            <person name="Floudas D."/>
            <person name="Copeland A."/>
            <person name="Barry K.W."/>
            <person name="Cichocki N."/>
            <person name="Veneault-Fourrey C."/>
            <person name="LaButti K."/>
            <person name="Lindquist E.A."/>
            <person name="Lipzen A."/>
            <person name="Lundell T."/>
            <person name="Morin E."/>
            <person name="Murat C."/>
            <person name="Sun H."/>
            <person name="Tunlid A."/>
            <person name="Henrissat B."/>
            <person name="Grigoriev I.V."/>
            <person name="Hibbett D.S."/>
            <person name="Martin F."/>
            <person name="Nordberg H.P."/>
            <person name="Cantor M.N."/>
            <person name="Hua S.X."/>
        </authorList>
    </citation>
    <scope>NUCLEOTIDE SEQUENCE [LARGE SCALE GENOMIC DNA]</scope>
    <source>
        <strain evidence="11 12">Zn</strain>
    </source>
</reference>
<keyword evidence="2" id="KW-0575">Peroxidase</keyword>
<evidence type="ECO:0000256" key="7">
    <source>
        <dbReference type="ARBA" id="ARBA00032824"/>
    </source>
</evidence>
<organism evidence="11 12">
    <name type="scientific">Oidiodendron maius (strain Zn)</name>
    <dbReference type="NCBI Taxonomy" id="913774"/>
    <lineage>
        <taxon>Eukaryota</taxon>
        <taxon>Fungi</taxon>
        <taxon>Dikarya</taxon>
        <taxon>Ascomycota</taxon>
        <taxon>Pezizomycotina</taxon>
        <taxon>Leotiomycetes</taxon>
        <taxon>Leotiomycetes incertae sedis</taxon>
        <taxon>Myxotrichaceae</taxon>
        <taxon>Oidiodendron</taxon>
    </lineage>
</organism>
<evidence type="ECO:0000256" key="8">
    <source>
        <dbReference type="ARBA" id="ARBA00038489"/>
    </source>
</evidence>
<dbReference type="CDD" id="cd02970">
    <property type="entry name" value="PRX_like2"/>
    <property type="match status" value="1"/>
</dbReference>
<dbReference type="InterPro" id="IPR000866">
    <property type="entry name" value="AhpC/TSA"/>
</dbReference>
<keyword evidence="3" id="KW-0049">Antioxidant</keyword>
<evidence type="ECO:0000256" key="2">
    <source>
        <dbReference type="ARBA" id="ARBA00022559"/>
    </source>
</evidence>
<evidence type="ECO:0000256" key="5">
    <source>
        <dbReference type="ARBA" id="ARBA00023157"/>
    </source>
</evidence>